<dbReference type="FunFam" id="2.60.120.320:FF:000001">
    <property type="entry name" value="Thiamine pyrophosphokinase"/>
    <property type="match status" value="1"/>
</dbReference>
<organism evidence="6 7">
    <name type="scientific">Tilletiaria anomala (strain ATCC 24038 / CBS 436.72 / UBC 951)</name>
    <dbReference type="NCBI Taxonomy" id="1037660"/>
    <lineage>
        <taxon>Eukaryota</taxon>
        <taxon>Fungi</taxon>
        <taxon>Dikarya</taxon>
        <taxon>Basidiomycota</taxon>
        <taxon>Ustilaginomycotina</taxon>
        <taxon>Exobasidiomycetes</taxon>
        <taxon>Georgefischeriales</taxon>
        <taxon>Tilletiariaceae</taxon>
        <taxon>Tilletiaria</taxon>
    </lineage>
</organism>
<gene>
    <name evidence="6" type="ORF">K437DRAFT_228527</name>
</gene>
<dbReference type="InParanoid" id="A0A066VDY1"/>
<dbReference type="EMBL" id="JMSN01000117">
    <property type="protein sequence ID" value="KDN38508.1"/>
    <property type="molecule type" value="Genomic_DNA"/>
</dbReference>
<name>A0A066VDY1_TILAU</name>
<evidence type="ECO:0000256" key="4">
    <source>
        <dbReference type="ARBA" id="ARBA00022840"/>
    </source>
</evidence>
<dbReference type="GO" id="GO:0009229">
    <property type="term" value="P:thiamine diphosphate biosynthetic process"/>
    <property type="evidence" value="ECO:0007669"/>
    <property type="project" value="InterPro"/>
</dbReference>
<dbReference type="GO" id="GO:0006772">
    <property type="term" value="P:thiamine metabolic process"/>
    <property type="evidence" value="ECO:0007669"/>
    <property type="project" value="InterPro"/>
</dbReference>
<dbReference type="OMA" id="HHLYMMT"/>
<dbReference type="Gene3D" id="2.60.120.320">
    <property type="entry name" value="Thiamin pyrophosphokinase, thiamin-binding domain"/>
    <property type="match status" value="1"/>
</dbReference>
<evidence type="ECO:0000256" key="3">
    <source>
        <dbReference type="ARBA" id="ARBA00022777"/>
    </source>
</evidence>
<dbReference type="InterPro" id="IPR036759">
    <property type="entry name" value="TPK_catalytic_sf"/>
</dbReference>
<keyword evidence="3 6" id="KW-0418">Kinase</keyword>
<dbReference type="InterPro" id="IPR007371">
    <property type="entry name" value="TPK_catalytic"/>
</dbReference>
<dbReference type="PANTHER" id="PTHR13622:SF8">
    <property type="entry name" value="THIAMIN PYROPHOSPHOKINASE 1"/>
    <property type="match status" value="1"/>
</dbReference>
<dbReference type="GO" id="GO:0030975">
    <property type="term" value="F:thiamine binding"/>
    <property type="evidence" value="ECO:0007669"/>
    <property type="project" value="InterPro"/>
</dbReference>
<dbReference type="RefSeq" id="XP_013240734.1">
    <property type="nucleotide sequence ID" value="XM_013385280.1"/>
</dbReference>
<dbReference type="InterPro" id="IPR036371">
    <property type="entry name" value="TPK_B1-bd_sf"/>
</dbReference>
<comment type="caution">
    <text evidence="6">The sequence shown here is derived from an EMBL/GenBank/DDBJ whole genome shotgun (WGS) entry which is preliminary data.</text>
</comment>
<dbReference type="Pfam" id="PF04263">
    <property type="entry name" value="TPK_catalytic"/>
    <property type="match status" value="1"/>
</dbReference>
<feature type="domain" description="Thiamin pyrophosphokinase thiamin-binding" evidence="5">
    <location>
        <begin position="149"/>
        <end position="222"/>
    </location>
</feature>
<evidence type="ECO:0000256" key="2">
    <source>
        <dbReference type="ARBA" id="ARBA00022741"/>
    </source>
</evidence>
<dbReference type="GO" id="GO:0016301">
    <property type="term" value="F:kinase activity"/>
    <property type="evidence" value="ECO:0007669"/>
    <property type="project" value="UniProtKB-KW"/>
</dbReference>
<dbReference type="HOGENOM" id="CLU_044237_0_0_1"/>
<dbReference type="NCBIfam" id="TIGR01378">
    <property type="entry name" value="thi_PPkinase"/>
    <property type="match status" value="1"/>
</dbReference>
<dbReference type="InterPro" id="IPR007373">
    <property type="entry name" value="Thiamin_PyroPKinase_B1-bd"/>
</dbReference>
<dbReference type="SMART" id="SM00983">
    <property type="entry name" value="TPK_B1_binding"/>
    <property type="match status" value="1"/>
</dbReference>
<dbReference type="GO" id="GO:0004788">
    <property type="term" value="F:thiamine diphosphokinase activity"/>
    <property type="evidence" value="ECO:0007669"/>
    <property type="project" value="InterPro"/>
</dbReference>
<dbReference type="AlphaFoldDB" id="A0A066VDY1"/>
<dbReference type="CDD" id="cd07995">
    <property type="entry name" value="TPK"/>
    <property type="match status" value="1"/>
</dbReference>
<sequence>AAVYRICADGAANRLFDALSSRGFRDFAEAGPVPMSPSEKGQFVPPNEIVGDLDSLRPEVRQFFEQRGTQIVQRPSQYATDLQKSIQRAEDMEEESGGWLRGDLLIYGGLSGRFDQTCHTLHVLWQLAEGRNRAWVVNDDSVTWLLPAGEHDLQMSQRVMGKTCGVLPLGIGVQNGGARVVTNGLRWNLNADTGTHLGGLLSTSNHMANEDGIVKLQTDQPVYWTVELKSDAEIASAKRNL</sequence>
<feature type="non-terminal residue" evidence="6">
    <location>
        <position position="1"/>
    </location>
</feature>
<keyword evidence="1" id="KW-0808">Transferase</keyword>
<dbReference type="SUPFAM" id="SSF63999">
    <property type="entry name" value="Thiamin pyrophosphokinase, catalytic domain"/>
    <property type="match status" value="1"/>
</dbReference>
<dbReference type="STRING" id="1037660.A0A066VDY1"/>
<dbReference type="Proteomes" id="UP000027361">
    <property type="component" value="Unassembled WGS sequence"/>
</dbReference>
<keyword evidence="7" id="KW-1185">Reference proteome</keyword>
<dbReference type="GO" id="GO:0005524">
    <property type="term" value="F:ATP binding"/>
    <property type="evidence" value="ECO:0007669"/>
    <property type="project" value="UniProtKB-KW"/>
</dbReference>
<dbReference type="Pfam" id="PF04265">
    <property type="entry name" value="TPK_B1_binding"/>
    <property type="match status" value="1"/>
</dbReference>
<proteinExistence type="predicted"/>
<dbReference type="GeneID" id="25262667"/>
<dbReference type="InterPro" id="IPR006282">
    <property type="entry name" value="Thi_PPkinase"/>
</dbReference>
<keyword evidence="2" id="KW-0547">Nucleotide-binding</keyword>
<dbReference type="PANTHER" id="PTHR13622">
    <property type="entry name" value="THIAMIN PYROPHOSPHOKINASE"/>
    <property type="match status" value="1"/>
</dbReference>
<dbReference type="Gene3D" id="3.40.50.10240">
    <property type="entry name" value="Thiamin pyrophosphokinase, catalytic domain"/>
    <property type="match status" value="1"/>
</dbReference>
<evidence type="ECO:0000313" key="6">
    <source>
        <dbReference type="EMBL" id="KDN38508.1"/>
    </source>
</evidence>
<accession>A0A066VDY1</accession>
<evidence type="ECO:0000313" key="7">
    <source>
        <dbReference type="Proteomes" id="UP000027361"/>
    </source>
</evidence>
<evidence type="ECO:0000256" key="1">
    <source>
        <dbReference type="ARBA" id="ARBA00022679"/>
    </source>
</evidence>
<dbReference type="SUPFAM" id="SSF63862">
    <property type="entry name" value="Thiamin pyrophosphokinase, substrate-binding domain"/>
    <property type="match status" value="1"/>
</dbReference>
<protein>
    <submittedName>
        <fullName evidence="6">Thiamin pyrophosphokinase</fullName>
    </submittedName>
</protein>
<reference evidence="6 7" key="1">
    <citation type="submission" date="2014-05" db="EMBL/GenBank/DDBJ databases">
        <title>Draft genome sequence of a rare smut relative, Tilletiaria anomala UBC 951.</title>
        <authorList>
            <consortium name="DOE Joint Genome Institute"/>
            <person name="Toome M."/>
            <person name="Kuo A."/>
            <person name="Henrissat B."/>
            <person name="Lipzen A."/>
            <person name="Tritt A."/>
            <person name="Yoshinaga Y."/>
            <person name="Zane M."/>
            <person name="Barry K."/>
            <person name="Grigoriev I.V."/>
            <person name="Spatafora J.W."/>
            <person name="Aimea M.C."/>
        </authorList>
    </citation>
    <scope>NUCLEOTIDE SEQUENCE [LARGE SCALE GENOMIC DNA]</scope>
    <source>
        <strain evidence="6 7">UBC 951</strain>
    </source>
</reference>
<evidence type="ECO:0000259" key="5">
    <source>
        <dbReference type="SMART" id="SM00983"/>
    </source>
</evidence>
<dbReference type="OrthoDB" id="25149at2759"/>
<keyword evidence="4" id="KW-0067">ATP-binding</keyword>